<name>A0ABU4MSX8_9ACTN</name>
<dbReference type="RefSeq" id="WP_193382580.1">
    <property type="nucleotide sequence ID" value="NZ_JABXWH010000004.1"/>
</dbReference>
<proteinExistence type="predicted"/>
<gene>
    <name evidence="2" type="ORF">PV383_20055</name>
</gene>
<organism evidence="2 3">
    <name type="scientific">Streptomyces caniscabiei</name>
    <dbReference type="NCBI Taxonomy" id="2746961"/>
    <lineage>
        <taxon>Bacteria</taxon>
        <taxon>Bacillati</taxon>
        <taxon>Actinomycetota</taxon>
        <taxon>Actinomycetes</taxon>
        <taxon>Kitasatosporales</taxon>
        <taxon>Streptomycetaceae</taxon>
        <taxon>Streptomyces</taxon>
    </lineage>
</organism>
<sequence length="224" mass="25351">MSDCAIVTAIYDSYDELKPTMPQRGVSVDWVLVTDDETLKDESTVRGWRVVFEPRPGVHPNRAAKHPKYEPWKYTDAPVSLWVDASFRIVSEAFAAEATAELTDDEPIAQFAHPWRACLYAEAKESAGLPKYRGEPVLEQADHYSELGHPENWGLWATGVIARRHTDAVRELGARWLAETYEWSFQDQISQPYTLRETGLRPMALPGNHLATPWLAYEGSARHG</sequence>
<accession>A0ABU4MSX8</accession>
<feature type="domain" description="TOD1/MUCI70 glycosyltransferase-like" evidence="1">
    <location>
        <begin position="8"/>
        <end position="196"/>
    </location>
</feature>
<dbReference type="Proteomes" id="UP001282474">
    <property type="component" value="Unassembled WGS sequence"/>
</dbReference>
<keyword evidence="3" id="KW-1185">Reference proteome</keyword>
<dbReference type="EMBL" id="JARAWJ010000014">
    <property type="protein sequence ID" value="MDX3039455.1"/>
    <property type="molecule type" value="Genomic_DNA"/>
</dbReference>
<dbReference type="Pfam" id="PF04765">
    <property type="entry name" value="TOD1_MUCI70"/>
    <property type="match status" value="1"/>
</dbReference>
<protein>
    <submittedName>
        <fullName evidence="2">DUF616 domain-containing protein</fullName>
    </submittedName>
</protein>
<evidence type="ECO:0000313" key="3">
    <source>
        <dbReference type="Proteomes" id="UP001282474"/>
    </source>
</evidence>
<evidence type="ECO:0000313" key="2">
    <source>
        <dbReference type="EMBL" id="MDX3039455.1"/>
    </source>
</evidence>
<dbReference type="InterPro" id="IPR048354">
    <property type="entry name" value="TOD1_MUCI70_glycTrfase_dom"/>
</dbReference>
<reference evidence="2 3" key="1">
    <citation type="journal article" date="2023" name="Microb. Genom.">
        <title>Mesoterricola silvestris gen. nov., sp. nov., Mesoterricola sediminis sp. nov., Geothrix oryzae sp. nov., Geothrix edaphica sp. nov., Geothrix rubra sp. nov., and Geothrix limicola sp. nov., six novel members of Acidobacteriota isolated from soils.</title>
        <authorList>
            <person name="Weisberg A.J."/>
            <person name="Pearce E."/>
            <person name="Kramer C.G."/>
            <person name="Chang J.H."/>
            <person name="Clarke C.R."/>
        </authorList>
    </citation>
    <scope>NUCLEOTIDE SEQUENCE [LARGE SCALE GENOMIC DNA]</scope>
    <source>
        <strain evidence="2 3">NE20-4-1</strain>
    </source>
</reference>
<evidence type="ECO:0000259" key="1">
    <source>
        <dbReference type="Pfam" id="PF04765"/>
    </source>
</evidence>
<comment type="caution">
    <text evidence="2">The sequence shown here is derived from an EMBL/GenBank/DDBJ whole genome shotgun (WGS) entry which is preliminary data.</text>
</comment>